<dbReference type="NCBIfam" id="TIGR00730">
    <property type="entry name" value="Rossman fold protein, TIGR00730 family"/>
    <property type="match status" value="1"/>
</dbReference>
<keyword evidence="2" id="KW-0203">Cytokinin biosynthesis</keyword>
<dbReference type="Proteomes" id="UP001597301">
    <property type="component" value="Unassembled WGS sequence"/>
</dbReference>
<dbReference type="InterPro" id="IPR031100">
    <property type="entry name" value="LOG_fam"/>
</dbReference>
<name>A0ABW4KDP0_9BACI</name>
<dbReference type="SUPFAM" id="SSF102405">
    <property type="entry name" value="MCP/YpsA-like"/>
    <property type="match status" value="1"/>
</dbReference>
<organism evidence="3 4">
    <name type="scientific">Siminovitchia sediminis</name>
    <dbReference type="NCBI Taxonomy" id="1274353"/>
    <lineage>
        <taxon>Bacteria</taxon>
        <taxon>Bacillati</taxon>
        <taxon>Bacillota</taxon>
        <taxon>Bacilli</taxon>
        <taxon>Bacillales</taxon>
        <taxon>Bacillaceae</taxon>
        <taxon>Siminovitchia</taxon>
    </lineage>
</organism>
<evidence type="ECO:0000256" key="2">
    <source>
        <dbReference type="RuleBase" id="RU363015"/>
    </source>
</evidence>
<dbReference type="RefSeq" id="WP_380772177.1">
    <property type="nucleotide sequence ID" value="NZ_JBHUEO010000004.1"/>
</dbReference>
<keyword evidence="4" id="KW-1185">Reference proteome</keyword>
<dbReference type="Gene3D" id="3.40.50.450">
    <property type="match status" value="1"/>
</dbReference>
<dbReference type="Pfam" id="PF03641">
    <property type="entry name" value="Lysine_decarbox"/>
    <property type="match status" value="1"/>
</dbReference>
<gene>
    <name evidence="3" type="ORF">ACFSCZ_02100</name>
</gene>
<comment type="similarity">
    <text evidence="1 2">Belongs to the LOG family.</text>
</comment>
<proteinExistence type="inferred from homology"/>
<dbReference type="EC" id="3.2.2.n1" evidence="2"/>
<sequence length="193" mass="21478">MKSVAVFCGSRDGKAPEYLEGAEIVGKELAKRNITLVYGAASVGMMGAVADAVLENGGRAIGVMPEFLKRKEVVHPDLSELIIVDSMHERKAKMADLADGFIALPGGPGTLEEFFEIYTWAQLGLHEKPCGFLNIHRYYDPLVQLFRHMLDQQFLDEKFRNLAMVDDTITGLLDQFQAFQPPSVNMNLKEDQT</sequence>
<dbReference type="InterPro" id="IPR005269">
    <property type="entry name" value="LOG"/>
</dbReference>
<dbReference type="EMBL" id="JBHUEO010000004">
    <property type="protein sequence ID" value="MFD1705543.1"/>
    <property type="molecule type" value="Genomic_DNA"/>
</dbReference>
<accession>A0ABW4KDP0</accession>
<evidence type="ECO:0000313" key="4">
    <source>
        <dbReference type="Proteomes" id="UP001597301"/>
    </source>
</evidence>
<dbReference type="PANTHER" id="PTHR31223:SF70">
    <property type="entry name" value="LOG FAMILY PROTEIN YJL055W"/>
    <property type="match status" value="1"/>
</dbReference>
<evidence type="ECO:0000256" key="1">
    <source>
        <dbReference type="ARBA" id="ARBA00006763"/>
    </source>
</evidence>
<protein>
    <recommendedName>
        <fullName evidence="2">Cytokinin riboside 5'-monophosphate phosphoribohydrolase</fullName>
        <ecNumber evidence="2">3.2.2.n1</ecNumber>
    </recommendedName>
</protein>
<comment type="caution">
    <text evidence="3">The sequence shown here is derived from an EMBL/GenBank/DDBJ whole genome shotgun (WGS) entry which is preliminary data.</text>
</comment>
<dbReference type="PANTHER" id="PTHR31223">
    <property type="entry name" value="LOG FAMILY PROTEIN YJL055W"/>
    <property type="match status" value="1"/>
</dbReference>
<evidence type="ECO:0000313" key="3">
    <source>
        <dbReference type="EMBL" id="MFD1705543.1"/>
    </source>
</evidence>
<keyword evidence="2" id="KW-0378">Hydrolase</keyword>
<reference evidence="4" key="1">
    <citation type="journal article" date="2019" name="Int. J. Syst. Evol. Microbiol.">
        <title>The Global Catalogue of Microorganisms (GCM) 10K type strain sequencing project: providing services to taxonomists for standard genome sequencing and annotation.</title>
        <authorList>
            <consortium name="The Broad Institute Genomics Platform"/>
            <consortium name="The Broad Institute Genome Sequencing Center for Infectious Disease"/>
            <person name="Wu L."/>
            <person name="Ma J."/>
        </authorList>
    </citation>
    <scope>NUCLEOTIDE SEQUENCE [LARGE SCALE GENOMIC DNA]</scope>
    <source>
        <strain evidence="4">CGMCC 1.12295</strain>
    </source>
</reference>